<keyword evidence="2" id="KW-1185">Reference proteome</keyword>
<protein>
    <submittedName>
        <fullName evidence="1">Uncharacterized protein</fullName>
    </submittedName>
</protein>
<dbReference type="Proteomes" id="UP000805193">
    <property type="component" value="Unassembled WGS sequence"/>
</dbReference>
<evidence type="ECO:0000313" key="2">
    <source>
        <dbReference type="Proteomes" id="UP000805193"/>
    </source>
</evidence>
<gene>
    <name evidence="1" type="ORF">HPB47_007140</name>
</gene>
<reference evidence="1 2" key="1">
    <citation type="journal article" date="2020" name="Cell">
        <title>Large-Scale Comparative Analyses of Tick Genomes Elucidate Their Genetic Diversity and Vector Capacities.</title>
        <authorList>
            <consortium name="Tick Genome and Microbiome Consortium (TIGMIC)"/>
            <person name="Jia N."/>
            <person name="Wang J."/>
            <person name="Shi W."/>
            <person name="Du L."/>
            <person name="Sun Y."/>
            <person name="Zhan W."/>
            <person name="Jiang J.F."/>
            <person name="Wang Q."/>
            <person name="Zhang B."/>
            <person name="Ji P."/>
            <person name="Bell-Sakyi L."/>
            <person name="Cui X.M."/>
            <person name="Yuan T.T."/>
            <person name="Jiang B.G."/>
            <person name="Yang W.F."/>
            <person name="Lam T.T."/>
            <person name="Chang Q.C."/>
            <person name="Ding S.J."/>
            <person name="Wang X.J."/>
            <person name="Zhu J.G."/>
            <person name="Ruan X.D."/>
            <person name="Zhao L."/>
            <person name="Wei J.T."/>
            <person name="Ye R.Z."/>
            <person name="Que T.C."/>
            <person name="Du C.H."/>
            <person name="Zhou Y.H."/>
            <person name="Cheng J.X."/>
            <person name="Dai P.F."/>
            <person name="Guo W.B."/>
            <person name="Han X.H."/>
            <person name="Huang E.J."/>
            <person name="Li L.F."/>
            <person name="Wei W."/>
            <person name="Gao Y.C."/>
            <person name="Liu J.Z."/>
            <person name="Shao H.Z."/>
            <person name="Wang X."/>
            <person name="Wang C.C."/>
            <person name="Yang T.C."/>
            <person name="Huo Q.B."/>
            <person name="Li W."/>
            <person name="Chen H.Y."/>
            <person name="Chen S.E."/>
            <person name="Zhou L.G."/>
            <person name="Ni X.B."/>
            <person name="Tian J.H."/>
            <person name="Sheng Y."/>
            <person name="Liu T."/>
            <person name="Pan Y.S."/>
            <person name="Xia L.Y."/>
            <person name="Li J."/>
            <person name="Zhao F."/>
            <person name="Cao W.C."/>
        </authorList>
    </citation>
    <scope>NUCLEOTIDE SEQUENCE [LARGE SCALE GENOMIC DNA]</scope>
    <source>
        <strain evidence="1">Iper-2018</strain>
    </source>
</reference>
<comment type="caution">
    <text evidence="1">The sequence shown here is derived from an EMBL/GenBank/DDBJ whole genome shotgun (WGS) entry which is preliminary data.</text>
</comment>
<evidence type="ECO:0000313" key="1">
    <source>
        <dbReference type="EMBL" id="KAG0415682.1"/>
    </source>
</evidence>
<dbReference type="EMBL" id="JABSTQ010011045">
    <property type="protein sequence ID" value="KAG0415682.1"/>
    <property type="molecule type" value="Genomic_DNA"/>
</dbReference>
<proteinExistence type="predicted"/>
<accession>A0AC60P8V2</accession>
<organism evidence="1 2">
    <name type="scientific">Ixodes persulcatus</name>
    <name type="common">Taiga tick</name>
    <dbReference type="NCBI Taxonomy" id="34615"/>
    <lineage>
        <taxon>Eukaryota</taxon>
        <taxon>Metazoa</taxon>
        <taxon>Ecdysozoa</taxon>
        <taxon>Arthropoda</taxon>
        <taxon>Chelicerata</taxon>
        <taxon>Arachnida</taxon>
        <taxon>Acari</taxon>
        <taxon>Parasitiformes</taxon>
        <taxon>Ixodida</taxon>
        <taxon>Ixodoidea</taxon>
        <taxon>Ixodidae</taxon>
        <taxon>Ixodinae</taxon>
        <taxon>Ixodes</taxon>
    </lineage>
</organism>
<sequence>MRSSTLTLTFAVLLAAECAFGAFRIPLTRFKSVRKQLAEEGIYIHEGPYPEPLVNLLDVEYYGPITIGTPPQDFQVIFDTGSANLWLPSSKCTTKYCLHHHRYDSSKSSTYEADGRNFTIVYGSGNVEGYISKDVCRIGSAEVSGQPLGEALVVGGESLLQAPFDGILGLAYPSIAVDGVIPVFDNMMKQGLLGGQNVFSVYLNRDPSSKEGGEILFGGIDHDHYKGRITYVPVTAKGYWQFHVDGVKSVSPAKSAPELLCKDGCEAIADTGTSLITGPPEEVDSLNQYLGGTKTEGGQYLLDCDKMESLPNVTFTISGKEFSLRSKDYVLKVNQQGQTFCVSGFMGLEMPQPLWILGDVFLGPYYTIFDRDQDRVGFAEVA</sequence>
<name>A0AC60P8V2_IXOPE</name>